<proteinExistence type="predicted"/>
<dbReference type="GeneID" id="59341557"/>
<dbReference type="AlphaFoldDB" id="A0A8H6T5A3"/>
<evidence type="ECO:0000313" key="2">
    <source>
        <dbReference type="EMBL" id="KAF7312028.1"/>
    </source>
</evidence>
<dbReference type="Proteomes" id="UP000636479">
    <property type="component" value="Unassembled WGS sequence"/>
</dbReference>
<feature type="signal peptide" evidence="1">
    <location>
        <begin position="1"/>
        <end position="18"/>
    </location>
</feature>
<dbReference type="RefSeq" id="XP_037224136.1">
    <property type="nucleotide sequence ID" value="XM_037359041.1"/>
</dbReference>
<reference evidence="2" key="1">
    <citation type="submission" date="2020-05" db="EMBL/GenBank/DDBJ databases">
        <title>Mycena genomes resolve the evolution of fungal bioluminescence.</title>
        <authorList>
            <person name="Tsai I.J."/>
        </authorList>
    </citation>
    <scope>NUCLEOTIDE SEQUENCE</scope>
    <source>
        <strain evidence="2">171206Taipei</strain>
    </source>
</reference>
<comment type="caution">
    <text evidence="2">The sequence shown here is derived from an EMBL/GenBank/DDBJ whole genome shotgun (WGS) entry which is preliminary data.</text>
</comment>
<feature type="chain" id="PRO_5034149937" evidence="1">
    <location>
        <begin position="19"/>
        <end position="165"/>
    </location>
</feature>
<dbReference type="OrthoDB" id="2769307at2759"/>
<keyword evidence="1" id="KW-0732">Signal</keyword>
<gene>
    <name evidence="2" type="ORF">MIND_00214800</name>
</gene>
<keyword evidence="3" id="KW-1185">Reference proteome</keyword>
<name>A0A8H6T5A3_9AGAR</name>
<evidence type="ECO:0000313" key="3">
    <source>
        <dbReference type="Proteomes" id="UP000636479"/>
    </source>
</evidence>
<protein>
    <submittedName>
        <fullName evidence="2">Uncharacterized protein</fullName>
    </submittedName>
</protein>
<accession>A0A8H6T5A3</accession>
<dbReference type="EMBL" id="JACAZF010000002">
    <property type="protein sequence ID" value="KAF7312028.1"/>
    <property type="molecule type" value="Genomic_DNA"/>
</dbReference>
<evidence type="ECO:0000256" key="1">
    <source>
        <dbReference type="SAM" id="SignalP"/>
    </source>
</evidence>
<organism evidence="2 3">
    <name type="scientific">Mycena indigotica</name>
    <dbReference type="NCBI Taxonomy" id="2126181"/>
    <lineage>
        <taxon>Eukaryota</taxon>
        <taxon>Fungi</taxon>
        <taxon>Dikarya</taxon>
        <taxon>Basidiomycota</taxon>
        <taxon>Agaricomycotina</taxon>
        <taxon>Agaricomycetes</taxon>
        <taxon>Agaricomycetidae</taxon>
        <taxon>Agaricales</taxon>
        <taxon>Marasmiineae</taxon>
        <taxon>Mycenaceae</taxon>
        <taxon>Mycena</taxon>
    </lineage>
</organism>
<sequence>MRLPILPALVSTIALVNARVVQQRTVSSNHGTITSPSTGTLVSNVGGDAIPFAYSDSNWCHNGYSTTTAWLLDYEPTTANIDAATGLPSNPIYQFGTYLIPNFGLPPLSGSNPPPPSTLTTPALAPAYASGRSLYLAVIETATACPPGVNIPPQYGVTSVKLVVA</sequence>